<name>A0A8T0LRG1_9STRA</name>
<evidence type="ECO:0000313" key="5">
    <source>
        <dbReference type="Proteomes" id="UP000785171"/>
    </source>
</evidence>
<sequence>MTKFNHFTTIVIVFLALSCGIEARRAAGVFRADTFRLAEDENLYWSASPAQHARQLVHDNVWATLSTLSVEFNGIPYGSTVSYSDGVGYSKEDSTGKLFFYITPMDATGADLSVNSSASVAITMAQQGCKMDAEDPTCWKINLSGKVVPVAVDQRHYAEKVLFSKHPQMEYWPEKHGFLPYVLEIENIVLLDFYGGAKHVPVKEYYQIKLLSFRLAAYVPFLHFPICKMAALQFLLVFVLHFLVSSPVSPTHPVGNNAYLDVSELPAVSTNFNRNLAVPNSKVSSDKKVLPIFFFHGLTSSSADGANIAANITAEGRAFVALSFCENECSIQALNIQVPMAIAAVRNVVASDKRFKNGYIFMGHSMGGILARAVIEQMDDHKVYTLVSLAGALSGIFYGPQDADRIPLQFLAQGSAATAIPPAVFNFSNYSANEYRGKMQYDWARKLTDPELQATYSFANVARFPVRNAWSDTNVFMPVFNNMNKCALNDSECRVEKIRRKNNFLRIKEAYLFASPEDGVGAPWQMGQFGHYSDVETLEEIETKFEDLSIIEMHDTVEYKEDTFGLRTLDERGGVFFYTVRNVSHPCWLYDYSYLHTEGTCEFNLVYDTYVYKVIS</sequence>
<evidence type="ECO:0000313" key="4">
    <source>
        <dbReference type="EMBL" id="KAG2515745.1"/>
    </source>
</evidence>
<protein>
    <recommendedName>
        <fullName evidence="3">CREG-like beta-barrel domain-containing protein</fullName>
    </recommendedName>
</protein>
<organism evidence="4 5">
    <name type="scientific">Phytophthora kernoviae</name>
    <dbReference type="NCBI Taxonomy" id="325452"/>
    <lineage>
        <taxon>Eukaryota</taxon>
        <taxon>Sar</taxon>
        <taxon>Stramenopiles</taxon>
        <taxon>Oomycota</taxon>
        <taxon>Peronosporomycetes</taxon>
        <taxon>Peronosporales</taxon>
        <taxon>Peronosporaceae</taxon>
        <taxon>Phytophthora</taxon>
    </lineage>
</organism>
<evidence type="ECO:0000259" key="3">
    <source>
        <dbReference type="Pfam" id="PF13883"/>
    </source>
</evidence>
<dbReference type="InterPro" id="IPR029058">
    <property type="entry name" value="AB_hydrolase_fold"/>
</dbReference>
<dbReference type="FunFam" id="2.30.110.10:FF:000081">
    <property type="entry name" value="Cellular repressor of E1A stimulated genes 1"/>
    <property type="match status" value="1"/>
</dbReference>
<evidence type="ECO:0000256" key="1">
    <source>
        <dbReference type="ARBA" id="ARBA00022801"/>
    </source>
</evidence>
<feature type="chain" id="PRO_5035911619" description="CREG-like beta-barrel domain-containing protein" evidence="2">
    <location>
        <begin position="24"/>
        <end position="616"/>
    </location>
</feature>
<dbReference type="AlphaFoldDB" id="A0A8T0LRG1"/>
<dbReference type="Pfam" id="PF13883">
    <property type="entry name" value="CREG_beta-barrel"/>
    <property type="match status" value="1"/>
</dbReference>
<reference evidence="4" key="2">
    <citation type="submission" date="2020-06" db="EMBL/GenBank/DDBJ databases">
        <authorList>
            <person name="Studholme D.J."/>
        </authorList>
    </citation>
    <scope>NUCLEOTIDE SEQUENCE</scope>
    <source>
        <strain evidence="4">NZFS 2646</strain>
    </source>
</reference>
<gene>
    <name evidence="4" type="ORF">JM16_007461</name>
</gene>
<dbReference type="Gene3D" id="3.40.50.1820">
    <property type="entry name" value="alpha/beta hydrolase"/>
    <property type="match status" value="1"/>
</dbReference>
<dbReference type="EMBL" id="JPWV03000353">
    <property type="protein sequence ID" value="KAG2515745.1"/>
    <property type="molecule type" value="Genomic_DNA"/>
</dbReference>
<comment type="caution">
    <text evidence="4">The sequence shown here is derived from an EMBL/GenBank/DDBJ whole genome shotgun (WGS) entry which is preliminary data.</text>
</comment>
<evidence type="ECO:0000256" key="2">
    <source>
        <dbReference type="SAM" id="SignalP"/>
    </source>
</evidence>
<feature type="domain" description="CREG-like beta-barrel" evidence="3">
    <location>
        <begin position="50"/>
        <end position="207"/>
    </location>
</feature>
<accession>A0A8T0LRG1</accession>
<dbReference type="Proteomes" id="UP000785171">
    <property type="component" value="Unassembled WGS sequence"/>
</dbReference>
<dbReference type="SUPFAM" id="SSF53474">
    <property type="entry name" value="alpha/beta-Hydrolases"/>
    <property type="match status" value="1"/>
</dbReference>
<reference evidence="4" key="1">
    <citation type="journal article" date="2015" name="Genom Data">
        <title>Genome sequences of six Phytophthora species associated with forests in New Zealand.</title>
        <authorList>
            <person name="Studholme D.J."/>
            <person name="McDougal R.L."/>
            <person name="Sambles C."/>
            <person name="Hansen E."/>
            <person name="Hardy G."/>
            <person name="Grant M."/>
            <person name="Ganley R.J."/>
            <person name="Williams N.M."/>
        </authorList>
    </citation>
    <scope>NUCLEOTIDE SEQUENCE</scope>
    <source>
        <strain evidence="4">NZFS 2646</strain>
    </source>
</reference>
<dbReference type="PROSITE" id="PS51257">
    <property type="entry name" value="PROKAR_LIPOPROTEIN"/>
    <property type="match status" value="1"/>
</dbReference>
<dbReference type="InterPro" id="IPR055343">
    <property type="entry name" value="CREG_beta-barrel"/>
</dbReference>
<keyword evidence="1" id="KW-0378">Hydrolase</keyword>
<dbReference type="Pfam" id="PF02089">
    <property type="entry name" value="Palm_thioest"/>
    <property type="match status" value="1"/>
</dbReference>
<dbReference type="Gene3D" id="2.30.110.10">
    <property type="entry name" value="Electron Transport, Fmn-binding Protein, Chain A"/>
    <property type="match status" value="1"/>
</dbReference>
<proteinExistence type="predicted"/>
<dbReference type="SUPFAM" id="SSF50475">
    <property type="entry name" value="FMN-binding split barrel"/>
    <property type="match status" value="1"/>
</dbReference>
<dbReference type="GO" id="GO:0016790">
    <property type="term" value="F:thiolester hydrolase activity"/>
    <property type="evidence" value="ECO:0007669"/>
    <property type="project" value="TreeGrafter"/>
</dbReference>
<dbReference type="PANTHER" id="PTHR11247">
    <property type="entry name" value="PALMITOYL-PROTEIN THIOESTERASE/DOLICHYLDIPHOSPHATASE 1"/>
    <property type="match status" value="1"/>
</dbReference>
<keyword evidence="2" id="KW-0732">Signal</keyword>
<dbReference type="PANTHER" id="PTHR11247:SF8">
    <property type="entry name" value="PALMITOYL-PROTEIN THIOESTERASE 1"/>
    <property type="match status" value="1"/>
</dbReference>
<feature type="signal peptide" evidence="2">
    <location>
        <begin position="1"/>
        <end position="23"/>
    </location>
</feature>
<dbReference type="InterPro" id="IPR012349">
    <property type="entry name" value="Split_barrel_FMN-bd"/>
</dbReference>
<dbReference type="GO" id="GO:0005764">
    <property type="term" value="C:lysosome"/>
    <property type="evidence" value="ECO:0007669"/>
    <property type="project" value="TreeGrafter"/>
</dbReference>